<feature type="region of interest" description="Disordered" evidence="1">
    <location>
        <begin position="690"/>
        <end position="718"/>
    </location>
</feature>
<evidence type="ECO:0000256" key="1">
    <source>
        <dbReference type="SAM" id="MobiDB-lite"/>
    </source>
</evidence>
<keyword evidence="3" id="KW-1185">Reference proteome</keyword>
<feature type="compositionally biased region" description="Acidic residues" evidence="1">
    <location>
        <begin position="339"/>
        <end position="349"/>
    </location>
</feature>
<comment type="caution">
    <text evidence="2">The sequence shown here is derived from an EMBL/GenBank/DDBJ whole genome shotgun (WGS) entry which is preliminary data.</text>
</comment>
<proteinExistence type="predicted"/>
<feature type="compositionally biased region" description="Low complexity" evidence="1">
    <location>
        <begin position="19"/>
        <end position="30"/>
    </location>
</feature>
<protein>
    <submittedName>
        <fullName evidence="2">Uncharacterized protein</fullName>
    </submittedName>
</protein>
<gene>
    <name evidence="2" type="ORF">SEMRO_985_G228010.1</name>
</gene>
<accession>A0A9N8EH38</accession>
<reference evidence="2" key="1">
    <citation type="submission" date="2020-06" db="EMBL/GenBank/DDBJ databases">
        <authorList>
            <consortium name="Plant Systems Biology data submission"/>
        </authorList>
    </citation>
    <scope>NUCLEOTIDE SEQUENCE</scope>
    <source>
        <strain evidence="2">D6</strain>
    </source>
</reference>
<dbReference type="AlphaFoldDB" id="A0A9N8EH38"/>
<evidence type="ECO:0000313" key="2">
    <source>
        <dbReference type="EMBL" id="CAB9519059.1"/>
    </source>
</evidence>
<feature type="compositionally biased region" description="Acidic residues" evidence="1">
    <location>
        <begin position="39"/>
        <end position="50"/>
    </location>
</feature>
<dbReference type="Proteomes" id="UP001153069">
    <property type="component" value="Unassembled WGS sequence"/>
</dbReference>
<dbReference type="OrthoDB" id="46879at2759"/>
<dbReference type="InterPro" id="IPR011333">
    <property type="entry name" value="SKP1/BTB/POZ_sf"/>
</dbReference>
<feature type="region of interest" description="Disordered" evidence="1">
    <location>
        <begin position="19"/>
        <end position="78"/>
    </location>
</feature>
<dbReference type="EMBL" id="CAICTM010000983">
    <property type="protein sequence ID" value="CAB9519059.1"/>
    <property type="molecule type" value="Genomic_DNA"/>
</dbReference>
<evidence type="ECO:0000313" key="3">
    <source>
        <dbReference type="Proteomes" id="UP001153069"/>
    </source>
</evidence>
<feature type="compositionally biased region" description="Basic and acidic residues" evidence="1">
    <location>
        <begin position="614"/>
        <end position="635"/>
    </location>
</feature>
<dbReference type="Gene3D" id="3.30.710.10">
    <property type="entry name" value="Potassium Channel Kv1.1, Chain A"/>
    <property type="match status" value="1"/>
</dbReference>
<feature type="compositionally biased region" description="Acidic residues" evidence="1">
    <location>
        <begin position="371"/>
        <end position="384"/>
    </location>
</feature>
<feature type="compositionally biased region" description="Basic residues" evidence="1">
    <location>
        <begin position="705"/>
        <end position="718"/>
    </location>
</feature>
<name>A0A9N8EH38_9STRA</name>
<feature type="region of interest" description="Disordered" evidence="1">
    <location>
        <begin position="296"/>
        <end position="398"/>
    </location>
</feature>
<organism evidence="2 3">
    <name type="scientific">Seminavis robusta</name>
    <dbReference type="NCBI Taxonomy" id="568900"/>
    <lineage>
        <taxon>Eukaryota</taxon>
        <taxon>Sar</taxon>
        <taxon>Stramenopiles</taxon>
        <taxon>Ochrophyta</taxon>
        <taxon>Bacillariophyta</taxon>
        <taxon>Bacillariophyceae</taxon>
        <taxon>Bacillariophycidae</taxon>
        <taxon>Naviculales</taxon>
        <taxon>Naviculaceae</taxon>
        <taxon>Seminavis</taxon>
    </lineage>
</organism>
<feature type="region of interest" description="Disordered" evidence="1">
    <location>
        <begin position="614"/>
        <end position="639"/>
    </location>
</feature>
<feature type="compositionally biased region" description="Low complexity" evidence="1">
    <location>
        <begin position="64"/>
        <end position="78"/>
    </location>
</feature>
<sequence length="718" mass="79365">MNNNNNNNNNNNHNAAGLLLAAQQQQQGGHVDIPAHDDNVDDEEEEDDGIERDADGVLDGGVAGSSNSSSADDSSTTAAARRRSADCDLLLFIVCGENMDDIAPKHPILKEGVVVSIGLDKNTKLGAVFRRFAEFCNEHSKHKVEDTDLEFFHCQLLNGSDTAESSALMKNDRIKVRKERAADRQNQAELKRLQRDSDKEYFKQLQQLMPNGGANKDCDVVFDCQGKIPDDNGFRQQVLTSKVRGHSVVLGKRCKWLGELIDTARKERANHSVLTEDPPADDIININNLSDVVVKAEEDADNSPQSQNRIDFPTGHIVANTSSTLPDEDGQPPRRNGDTEDYDEDDDEMGVLPFPMPQNRPQAVHRGGATEIEDDDNDEDESDADSMGAVGGHSRDRVVRNSFVSRESTQSDELVVTISKHSPQAMKLLLEYCYSNRVIPLGHDAYVQACRTKPVKPNGPVAPYSSSRRWPNNGAPQVTFSVALAGISLAEEAGLRRLSLMCEVAASQLVSNANVVHALSACTQQHSLTGNSLPRLREVAMSIILRFGPRGFYDMPVFRKALEGPTTSIIPTLLTGTVEAMATNDKQKNESSKLSGHKRDFSAIADSFYKTCDREDTHSRESERRMRRLERDGKAPRQPAGVLVKTEDEDMYLDQVHSSSWAAESARRSLKRMSHHVNIGGTFRVDRTGVYATTSRDSGAGVYPTRRRSSRRRSSERK</sequence>